<dbReference type="NCBIfam" id="TIGR02479">
    <property type="entry name" value="FliA_WhiG"/>
    <property type="match status" value="1"/>
</dbReference>
<dbReference type="InterPro" id="IPR013325">
    <property type="entry name" value="RNA_pol_sigma_r2"/>
</dbReference>
<dbReference type="GO" id="GO:0003899">
    <property type="term" value="F:DNA-directed RNA polymerase activity"/>
    <property type="evidence" value="ECO:0007669"/>
    <property type="project" value="InterPro"/>
</dbReference>
<dbReference type="InterPro" id="IPR013324">
    <property type="entry name" value="RNA_pol_sigma_r3/r4-like"/>
</dbReference>
<dbReference type="Pfam" id="PF04545">
    <property type="entry name" value="Sigma70_r4"/>
    <property type="match status" value="1"/>
</dbReference>
<dbReference type="InterPro" id="IPR000943">
    <property type="entry name" value="RNA_pol_sigma70"/>
</dbReference>
<gene>
    <name evidence="6" type="ORF">CR194_07940</name>
</gene>
<evidence type="ECO:0000256" key="3">
    <source>
        <dbReference type="ARBA" id="ARBA00023125"/>
    </source>
</evidence>
<dbReference type="PIRSF" id="PIRSF000770">
    <property type="entry name" value="RNA_pol_sigma-SigE/K"/>
    <property type="match status" value="1"/>
</dbReference>
<name>A0A323TDC0_9BACI</name>
<evidence type="ECO:0000313" key="7">
    <source>
        <dbReference type="Proteomes" id="UP000248214"/>
    </source>
</evidence>
<dbReference type="SUPFAM" id="SSF88659">
    <property type="entry name" value="Sigma3 and sigma4 domains of RNA polymerase sigma factors"/>
    <property type="match status" value="2"/>
</dbReference>
<dbReference type="PANTHER" id="PTHR30385:SF7">
    <property type="entry name" value="RNA POLYMERASE SIGMA FACTOR FLIA"/>
    <property type="match status" value="1"/>
</dbReference>
<dbReference type="InterPro" id="IPR012845">
    <property type="entry name" value="RNA_pol_sigma_FliA_WhiG"/>
</dbReference>
<evidence type="ECO:0000256" key="1">
    <source>
        <dbReference type="ARBA" id="ARBA00023015"/>
    </source>
</evidence>
<dbReference type="InterPro" id="IPR014284">
    <property type="entry name" value="RNA_pol_sigma-70_dom"/>
</dbReference>
<keyword evidence="2" id="KW-0731">Sigma factor</keyword>
<dbReference type="NCBIfam" id="TIGR02937">
    <property type="entry name" value="sigma70-ECF"/>
    <property type="match status" value="1"/>
</dbReference>
<dbReference type="InterPro" id="IPR007627">
    <property type="entry name" value="RNA_pol_sigma70_r2"/>
</dbReference>
<dbReference type="Gene3D" id="1.20.140.160">
    <property type="match status" value="1"/>
</dbReference>
<feature type="domain" description="RNA polymerase sigma-70" evidence="5">
    <location>
        <begin position="221"/>
        <end position="247"/>
    </location>
</feature>
<dbReference type="CDD" id="cd06171">
    <property type="entry name" value="Sigma70_r4"/>
    <property type="match status" value="1"/>
</dbReference>
<dbReference type="Proteomes" id="UP000248214">
    <property type="component" value="Unassembled WGS sequence"/>
</dbReference>
<dbReference type="GO" id="GO:0016987">
    <property type="term" value="F:sigma factor activity"/>
    <property type="evidence" value="ECO:0007669"/>
    <property type="project" value="UniProtKB-KW"/>
</dbReference>
<dbReference type="NCBIfam" id="NF005809">
    <property type="entry name" value="PRK07670.1"/>
    <property type="match status" value="1"/>
</dbReference>
<dbReference type="InterPro" id="IPR007630">
    <property type="entry name" value="RNA_pol_sigma70_r4"/>
</dbReference>
<dbReference type="Pfam" id="PF04539">
    <property type="entry name" value="Sigma70_r3"/>
    <property type="match status" value="1"/>
</dbReference>
<protein>
    <submittedName>
        <fullName evidence="6">FliA/WhiG family RNA polymerase sigma factor</fullName>
    </submittedName>
</protein>
<dbReference type="NCBIfam" id="NF005413">
    <property type="entry name" value="PRK06986.1"/>
    <property type="match status" value="1"/>
</dbReference>
<keyword evidence="3" id="KW-0238">DNA-binding</keyword>
<dbReference type="AlphaFoldDB" id="A0A323TDC0"/>
<dbReference type="GO" id="GO:0003677">
    <property type="term" value="F:DNA binding"/>
    <property type="evidence" value="ECO:0007669"/>
    <property type="project" value="UniProtKB-KW"/>
</dbReference>
<dbReference type="OrthoDB" id="9799825at2"/>
<dbReference type="GO" id="GO:0006352">
    <property type="term" value="P:DNA-templated transcription initiation"/>
    <property type="evidence" value="ECO:0007669"/>
    <property type="project" value="InterPro"/>
</dbReference>
<accession>A0A323TDC0</accession>
<dbReference type="RefSeq" id="WP_110609151.1">
    <property type="nucleotide sequence ID" value="NZ_PDOD01000002.1"/>
</dbReference>
<evidence type="ECO:0000259" key="5">
    <source>
        <dbReference type="PROSITE" id="PS00716"/>
    </source>
</evidence>
<keyword evidence="7" id="KW-1185">Reference proteome</keyword>
<dbReference type="PROSITE" id="PS00716">
    <property type="entry name" value="SIGMA70_2"/>
    <property type="match status" value="1"/>
</dbReference>
<dbReference type="InterPro" id="IPR007624">
    <property type="entry name" value="RNA_pol_sigma70_r3"/>
</dbReference>
<comment type="caution">
    <text evidence="6">The sequence shown here is derived from an EMBL/GenBank/DDBJ whole genome shotgun (WGS) entry which is preliminary data.</text>
</comment>
<evidence type="ECO:0000313" key="6">
    <source>
        <dbReference type="EMBL" id="PYZ93121.1"/>
    </source>
</evidence>
<dbReference type="PANTHER" id="PTHR30385">
    <property type="entry name" value="SIGMA FACTOR F FLAGELLAR"/>
    <property type="match status" value="1"/>
</dbReference>
<sequence>MPKTNESPSLQKEWDSWISERKTSAGDRLVEAYLHLVDYHVQRISVNLPRSVQQDDLRSHALVGLYDALEKFDHTRDLKFDTYASFRIRGAIIDGLRQEDWLPRSIRDKSKKIEQAIESLEQRHGRFVTPKEVANELGLKEDDVVHTMNESFMSNLLSLDEPTKDSQKNDTYASTIMDYKTPTPDQTIDKKAQYEELAAVLKTLNKNEQLVISLFYFEEFTLTEIGEALNLSTSRISQIHSKTLFKLQQKLKHIDGSIFK</sequence>
<organism evidence="6 7">
    <name type="scientific">Salipaludibacillus keqinensis</name>
    <dbReference type="NCBI Taxonomy" id="2045207"/>
    <lineage>
        <taxon>Bacteria</taxon>
        <taxon>Bacillati</taxon>
        <taxon>Bacillota</taxon>
        <taxon>Bacilli</taxon>
        <taxon>Bacillales</taxon>
        <taxon>Bacillaceae</taxon>
    </lineage>
</organism>
<reference evidence="6 7" key="1">
    <citation type="submission" date="2017-10" db="EMBL/GenBank/DDBJ databases">
        <title>Bacillus sp. nov., a halophilic bacterium isolated from a Keqin Lake.</title>
        <authorList>
            <person name="Wang H."/>
        </authorList>
    </citation>
    <scope>NUCLEOTIDE SEQUENCE [LARGE SCALE GENOMIC DNA]</scope>
    <source>
        <strain evidence="6 7">KQ-12</strain>
    </source>
</reference>
<dbReference type="EMBL" id="PDOD01000002">
    <property type="protein sequence ID" value="PYZ93121.1"/>
    <property type="molecule type" value="Genomic_DNA"/>
</dbReference>
<keyword evidence="4" id="KW-0804">Transcription</keyword>
<dbReference type="PRINTS" id="PR00046">
    <property type="entry name" value="SIGMA70FCT"/>
</dbReference>
<proteinExistence type="predicted"/>
<dbReference type="SUPFAM" id="SSF88946">
    <property type="entry name" value="Sigma2 domain of RNA polymerase sigma factors"/>
    <property type="match status" value="1"/>
</dbReference>
<keyword evidence="1" id="KW-0805">Transcription regulation</keyword>
<evidence type="ECO:0000256" key="2">
    <source>
        <dbReference type="ARBA" id="ARBA00023082"/>
    </source>
</evidence>
<dbReference type="Pfam" id="PF04542">
    <property type="entry name" value="Sigma70_r2"/>
    <property type="match status" value="1"/>
</dbReference>
<evidence type="ECO:0000256" key="4">
    <source>
        <dbReference type="ARBA" id="ARBA00023163"/>
    </source>
</evidence>
<dbReference type="Gene3D" id="1.10.1740.10">
    <property type="match status" value="1"/>
</dbReference>